<dbReference type="GeneID" id="93098259"/>
<dbReference type="InterPro" id="IPR001296">
    <property type="entry name" value="Glyco_trans_1"/>
</dbReference>
<dbReference type="RefSeq" id="WP_027201182.1">
    <property type="nucleotide sequence ID" value="NZ_CP069450.1"/>
</dbReference>
<dbReference type="EMBL" id="CP069450">
    <property type="protein sequence ID" value="QRO49086.1"/>
    <property type="molecule type" value="Genomic_DNA"/>
</dbReference>
<accession>A0ABX7H4W0</accession>
<dbReference type="PANTHER" id="PTHR45871:SF1">
    <property type="entry name" value="PHOSPHATIDYLINOSITOL N-ACETYLGLUCOSAMINYLTRANSFERASE SUBUNIT A"/>
    <property type="match status" value="1"/>
</dbReference>
<organism evidence="2 3">
    <name type="scientific">Butyricimonas virosa</name>
    <dbReference type="NCBI Taxonomy" id="544645"/>
    <lineage>
        <taxon>Bacteria</taxon>
        <taxon>Pseudomonadati</taxon>
        <taxon>Bacteroidota</taxon>
        <taxon>Bacteroidia</taxon>
        <taxon>Bacteroidales</taxon>
        <taxon>Odoribacteraceae</taxon>
        <taxon>Butyricimonas</taxon>
    </lineage>
</organism>
<feature type="domain" description="Glycosyl transferase family 1" evidence="1">
    <location>
        <begin position="232"/>
        <end position="378"/>
    </location>
</feature>
<evidence type="ECO:0000313" key="2">
    <source>
        <dbReference type="EMBL" id="QRO49086.1"/>
    </source>
</evidence>
<protein>
    <submittedName>
        <fullName evidence="2">Glycosyltransferase</fullName>
    </submittedName>
</protein>
<dbReference type="Proteomes" id="UP000654720">
    <property type="component" value="Chromosome"/>
</dbReference>
<evidence type="ECO:0000259" key="1">
    <source>
        <dbReference type="Pfam" id="PF00534"/>
    </source>
</evidence>
<proteinExistence type="predicted"/>
<gene>
    <name evidence="2" type="ORF">I6J59_14315</name>
</gene>
<keyword evidence="3" id="KW-1185">Reference proteome</keyword>
<dbReference type="PANTHER" id="PTHR45871">
    <property type="entry name" value="N-ACETYLGLUCOSAMINYL-PHOSPHATIDYLINOSITOL BIOSYNTHETIC PROTEIN"/>
    <property type="match status" value="1"/>
</dbReference>
<sequence>MKAIYLFSNYYPYGMVAESFLMDELQVVSQMPCCYVEVIPLHKNEFRKDLPSNIVLNTKLSDTSLLQKMKAFFSMILGRFFWLIPFQRKYSPKSRSDYFQAIKYLYGSYLIRDFLLRNKDDFKEGAIFYSYWFNHTPLGFCMAKEMCRNFEKSKIYTRAHGFDVYEDSVGTYFPFRNKVLSMIDRVFVVSGKGVSCLKQRYPIFSEKIDVSRLGVFPHHVKQDVEKCWDISILSCSSVVPIKRVDLIFDSINRFCQVYGHLKVKWTHIGGGKGFDTLQKGIKSKECNLTIDLAGSVDKPEVMEIYKRGYFNLFVNLSLSEGIPVAIMEAISWGIPVLATDVGGNKEIVTEDTGLLLAVDFVQKQFNDSVLTLMENREALSKSTFEFYLKNYNAEINYTNFYMNQLK</sequence>
<dbReference type="Gene3D" id="3.40.50.2000">
    <property type="entry name" value="Glycogen Phosphorylase B"/>
    <property type="match status" value="2"/>
</dbReference>
<dbReference type="Pfam" id="PF00534">
    <property type="entry name" value="Glycos_transf_1"/>
    <property type="match status" value="1"/>
</dbReference>
<reference evidence="2 3" key="1">
    <citation type="submission" date="2021-02" db="EMBL/GenBank/DDBJ databases">
        <title>FDA dAtabase for Regulatory Grade micrObial Sequences (FDA-ARGOS): Supporting development and validation of Infectious Disease Dx tests.</title>
        <authorList>
            <person name="Carlson P."/>
            <person name="Fischbach M."/>
            <person name="Hastie J."/>
            <person name="Bilen M."/>
            <person name="Cheng A."/>
            <person name="Tallon L."/>
            <person name="Sadzewicz L."/>
            <person name="Zhao X."/>
            <person name="Boylan J."/>
            <person name="Ott S."/>
            <person name="Bowen H."/>
            <person name="Vavikolanu K."/>
            <person name="Mehta A."/>
            <person name="Aluvathingal J."/>
            <person name="Nadendla S."/>
            <person name="Yan Y."/>
            <person name="Sichtig H."/>
        </authorList>
    </citation>
    <scope>NUCLEOTIDE SEQUENCE [LARGE SCALE GENOMIC DNA]</scope>
    <source>
        <strain evidence="2 3">FDAARGOS_1229</strain>
    </source>
</reference>
<name>A0ABX7H4W0_9BACT</name>
<evidence type="ECO:0000313" key="3">
    <source>
        <dbReference type="Proteomes" id="UP000654720"/>
    </source>
</evidence>
<dbReference type="SUPFAM" id="SSF53756">
    <property type="entry name" value="UDP-Glycosyltransferase/glycogen phosphorylase"/>
    <property type="match status" value="1"/>
</dbReference>